<dbReference type="InterPro" id="IPR014710">
    <property type="entry name" value="RmlC-like_jellyroll"/>
</dbReference>
<feature type="domain" description="ChrR-like cupin" evidence="1">
    <location>
        <begin position="180"/>
        <end position="274"/>
    </location>
</feature>
<keyword evidence="3" id="KW-1185">Reference proteome</keyword>
<protein>
    <submittedName>
        <fullName evidence="2">Cupin domain-containing protein</fullName>
    </submittedName>
</protein>
<organism evidence="2 3">
    <name type="scientific">Uliginosibacterium silvisoli</name>
    <dbReference type="NCBI Taxonomy" id="3114758"/>
    <lineage>
        <taxon>Bacteria</taxon>
        <taxon>Pseudomonadati</taxon>
        <taxon>Pseudomonadota</taxon>
        <taxon>Betaproteobacteria</taxon>
        <taxon>Rhodocyclales</taxon>
        <taxon>Zoogloeaceae</taxon>
        <taxon>Uliginosibacterium</taxon>
    </lineage>
</organism>
<dbReference type="InterPro" id="IPR011051">
    <property type="entry name" value="RmlC_Cupin_sf"/>
</dbReference>
<name>A0ABU6K794_9RHOO</name>
<proteinExistence type="predicted"/>
<dbReference type="Proteomes" id="UP001331561">
    <property type="component" value="Unassembled WGS sequence"/>
</dbReference>
<dbReference type="SUPFAM" id="SSF51182">
    <property type="entry name" value="RmlC-like cupins"/>
    <property type="match status" value="2"/>
</dbReference>
<accession>A0ABU6K794</accession>
<gene>
    <name evidence="2" type="ORF">VVD49_16755</name>
</gene>
<feature type="domain" description="ChrR-like cupin" evidence="1">
    <location>
        <begin position="61"/>
        <end position="153"/>
    </location>
</feature>
<comment type="caution">
    <text evidence="2">The sequence shown here is derived from an EMBL/GenBank/DDBJ whole genome shotgun (WGS) entry which is preliminary data.</text>
</comment>
<evidence type="ECO:0000313" key="2">
    <source>
        <dbReference type="EMBL" id="MEC5387382.1"/>
    </source>
</evidence>
<dbReference type="RefSeq" id="WP_327600351.1">
    <property type="nucleotide sequence ID" value="NZ_JAYXHS010000003.1"/>
</dbReference>
<dbReference type="Pfam" id="PF12973">
    <property type="entry name" value="Cupin_7"/>
    <property type="match status" value="2"/>
</dbReference>
<reference evidence="2 3" key="1">
    <citation type="submission" date="2024-01" db="EMBL/GenBank/DDBJ databases">
        <title>Uliginosibacterium soil sp. nov.</title>
        <authorList>
            <person name="Lv Y."/>
        </authorList>
    </citation>
    <scope>NUCLEOTIDE SEQUENCE [LARGE SCALE GENOMIC DNA]</scope>
    <source>
        <strain evidence="2 3">H3</strain>
    </source>
</reference>
<dbReference type="EMBL" id="JAYXHS010000003">
    <property type="protein sequence ID" value="MEC5387382.1"/>
    <property type="molecule type" value="Genomic_DNA"/>
</dbReference>
<dbReference type="InterPro" id="IPR025979">
    <property type="entry name" value="ChrR-like_cupin_dom"/>
</dbReference>
<dbReference type="Gene3D" id="2.60.120.10">
    <property type="entry name" value="Jelly Rolls"/>
    <property type="match status" value="2"/>
</dbReference>
<evidence type="ECO:0000259" key="1">
    <source>
        <dbReference type="Pfam" id="PF12973"/>
    </source>
</evidence>
<evidence type="ECO:0000313" key="3">
    <source>
        <dbReference type="Proteomes" id="UP001331561"/>
    </source>
</evidence>
<sequence>MNPHNTALSPDNDTMDDTALAVSLLADGLRPALPAARREQDLHARLQRRIAASAANQRGSHTVRQGDQVWQSLGKGARACVLHDDGLLRTALVEFAPGTSLPSHRHFADEECVVLRGSLSTGDLVVGPQDYHLAPSGSKHPSIGSAEGALIFLRGTSIGHGTRMLRELVSAWLPGRGASPITVRSSEGDWRTIADGAHIKPLWINGESASLLLRLEPGARLPREAHVQDEECFALEGEAFLGDILLRSGEYQMAPRGSQQGELTSDVGSLLFLHTSAGFARQDARLSS</sequence>